<dbReference type="InterPro" id="IPR012337">
    <property type="entry name" value="RNaseH-like_sf"/>
</dbReference>
<sequence length="57" mass="6543">MEEEYVSLNLGDKRLDKRLKKIVNVMTKRGGTSLPDIFGNWAGTKGAYRFFKSKSIF</sequence>
<reference evidence="2 3" key="1">
    <citation type="submission" date="2013-01" db="EMBL/GenBank/DDBJ databases">
        <authorList>
            <person name="Harkins D.M."/>
            <person name="Durkin A.S."/>
            <person name="Brinkac L.M."/>
            <person name="Haft D.H."/>
            <person name="Selengut J.D."/>
            <person name="Sanka R."/>
            <person name="DePew J."/>
            <person name="Purushe J."/>
            <person name="Picardeau M."/>
            <person name="Werts C."/>
            <person name="Goarant C."/>
            <person name="Vinetz J.M."/>
            <person name="Sutton G.G."/>
            <person name="Nierman W.C."/>
            <person name="Fouts D.E."/>
        </authorList>
    </citation>
    <scope>NUCLEOTIDE SEQUENCE [LARGE SCALE GENOMIC DNA]</scope>
    <source>
        <strain evidence="2 3">200701203</strain>
    </source>
</reference>
<evidence type="ECO:0000259" key="1">
    <source>
        <dbReference type="Pfam" id="PF14706"/>
    </source>
</evidence>
<dbReference type="InterPro" id="IPR038215">
    <property type="entry name" value="TN5-like_N_sf"/>
</dbReference>
<feature type="domain" description="Transposase Tn5-like N-terminal" evidence="1">
    <location>
        <begin position="2"/>
        <end position="55"/>
    </location>
</feature>
<dbReference type="SUPFAM" id="SSF53098">
    <property type="entry name" value="Ribonuclease H-like"/>
    <property type="match status" value="1"/>
</dbReference>
<proteinExistence type="predicted"/>
<gene>
    <name evidence="2" type="ORF">LEP1GSC123_4205</name>
</gene>
<protein>
    <recommendedName>
        <fullName evidence="1">Transposase Tn5-like N-terminal domain-containing protein</fullName>
    </recommendedName>
</protein>
<organism evidence="2 3">
    <name type="scientific">Leptospira borgpetersenii str. 200701203</name>
    <dbReference type="NCBI Taxonomy" id="1193007"/>
    <lineage>
        <taxon>Bacteria</taxon>
        <taxon>Pseudomonadati</taxon>
        <taxon>Spirochaetota</taxon>
        <taxon>Spirochaetia</taxon>
        <taxon>Leptospirales</taxon>
        <taxon>Leptospiraceae</taxon>
        <taxon>Leptospira</taxon>
    </lineage>
</organism>
<dbReference type="Gene3D" id="1.10.246.40">
    <property type="entry name" value="Tn5 transposase, domain 1"/>
    <property type="match status" value="1"/>
</dbReference>
<dbReference type="BioCyc" id="LBOR1193007:G11KN-1844-MONOMER"/>
<dbReference type="AlphaFoldDB" id="M3GSR7"/>
<evidence type="ECO:0000313" key="2">
    <source>
        <dbReference type="EMBL" id="EMF97888.1"/>
    </source>
</evidence>
<dbReference type="InterPro" id="IPR014735">
    <property type="entry name" value="Transposase_Tn5-like_N"/>
</dbReference>
<dbReference type="EMBL" id="AKWO02000106">
    <property type="protein sequence ID" value="EMF97888.1"/>
    <property type="molecule type" value="Genomic_DNA"/>
</dbReference>
<comment type="caution">
    <text evidence="2">The sequence shown here is derived from an EMBL/GenBank/DDBJ whole genome shotgun (WGS) entry which is preliminary data.</text>
</comment>
<name>M3GSR7_LEPBO</name>
<accession>M3GSR7</accession>
<evidence type="ECO:0000313" key="3">
    <source>
        <dbReference type="Proteomes" id="UP000011783"/>
    </source>
</evidence>
<dbReference type="Proteomes" id="UP000011783">
    <property type="component" value="Unassembled WGS sequence"/>
</dbReference>
<dbReference type="Pfam" id="PF14706">
    <property type="entry name" value="Tnp_DNA_bind"/>
    <property type="match status" value="1"/>
</dbReference>